<dbReference type="Pfam" id="PF13426">
    <property type="entry name" value="PAS_9"/>
    <property type="match status" value="1"/>
</dbReference>
<dbReference type="RefSeq" id="WP_209984508.1">
    <property type="nucleotide sequence ID" value="NZ_JAGINO010000014.1"/>
</dbReference>
<name>A0ABU0MLI8_9PROT</name>
<dbReference type="SUPFAM" id="SSF55785">
    <property type="entry name" value="PYP-like sensor domain (PAS domain)"/>
    <property type="match status" value="3"/>
</dbReference>
<proteinExistence type="predicted"/>
<dbReference type="Gene3D" id="1.10.287.130">
    <property type="match status" value="1"/>
</dbReference>
<dbReference type="InterPro" id="IPR011006">
    <property type="entry name" value="CheY-like_superfamily"/>
</dbReference>
<organism evidence="10 11">
    <name type="scientific">Azospirillum picis</name>
    <dbReference type="NCBI Taxonomy" id="488438"/>
    <lineage>
        <taxon>Bacteria</taxon>
        <taxon>Pseudomonadati</taxon>
        <taxon>Pseudomonadota</taxon>
        <taxon>Alphaproteobacteria</taxon>
        <taxon>Rhodospirillales</taxon>
        <taxon>Azospirillaceae</taxon>
        <taxon>Azospirillum</taxon>
    </lineage>
</organism>
<evidence type="ECO:0000256" key="3">
    <source>
        <dbReference type="ARBA" id="ARBA00022553"/>
    </source>
</evidence>
<evidence type="ECO:0000256" key="5">
    <source>
        <dbReference type="ARBA" id="ARBA00022777"/>
    </source>
</evidence>
<keyword evidence="5" id="KW-0418">Kinase</keyword>
<dbReference type="PROSITE" id="PS50109">
    <property type="entry name" value="HIS_KIN"/>
    <property type="match status" value="1"/>
</dbReference>
<evidence type="ECO:0000256" key="4">
    <source>
        <dbReference type="ARBA" id="ARBA00022679"/>
    </source>
</evidence>
<evidence type="ECO:0000313" key="10">
    <source>
        <dbReference type="EMBL" id="MDQ0534327.1"/>
    </source>
</evidence>
<dbReference type="Pfam" id="PF01590">
    <property type="entry name" value="GAF"/>
    <property type="match status" value="1"/>
</dbReference>
<dbReference type="InterPro" id="IPR003594">
    <property type="entry name" value="HATPase_dom"/>
</dbReference>
<dbReference type="InterPro" id="IPR013656">
    <property type="entry name" value="PAS_4"/>
</dbReference>
<evidence type="ECO:0000256" key="2">
    <source>
        <dbReference type="ARBA" id="ARBA00012438"/>
    </source>
</evidence>
<dbReference type="InterPro" id="IPR003661">
    <property type="entry name" value="HisK_dim/P_dom"/>
</dbReference>
<dbReference type="PRINTS" id="PR00344">
    <property type="entry name" value="BCTRLSENSOR"/>
</dbReference>
<dbReference type="SMART" id="SM00388">
    <property type="entry name" value="HisKA"/>
    <property type="match status" value="1"/>
</dbReference>
<reference evidence="10 11" key="1">
    <citation type="submission" date="2023-07" db="EMBL/GenBank/DDBJ databases">
        <title>Genomic Encyclopedia of Type Strains, Phase IV (KMG-IV): sequencing the most valuable type-strain genomes for metagenomic binning, comparative biology and taxonomic classification.</title>
        <authorList>
            <person name="Goeker M."/>
        </authorList>
    </citation>
    <scope>NUCLEOTIDE SEQUENCE [LARGE SCALE GENOMIC DNA]</scope>
    <source>
        <strain evidence="10 11">DSM 19922</strain>
    </source>
</reference>
<evidence type="ECO:0000259" key="7">
    <source>
        <dbReference type="PROSITE" id="PS50109"/>
    </source>
</evidence>
<evidence type="ECO:0000313" key="11">
    <source>
        <dbReference type="Proteomes" id="UP001244552"/>
    </source>
</evidence>
<feature type="modified residue" description="4-aspartylphosphate" evidence="6">
    <location>
        <position position="874"/>
    </location>
</feature>
<protein>
    <recommendedName>
        <fullName evidence="2">histidine kinase</fullName>
        <ecNumber evidence="2">2.7.13.3</ecNumber>
    </recommendedName>
</protein>
<dbReference type="Gene3D" id="3.30.450.40">
    <property type="match status" value="1"/>
</dbReference>
<accession>A0ABU0MLI8</accession>
<gene>
    <name evidence="10" type="ORF">QO018_003200</name>
</gene>
<dbReference type="CDD" id="cd00130">
    <property type="entry name" value="PAS"/>
    <property type="match status" value="2"/>
</dbReference>
<dbReference type="Pfam" id="PF08448">
    <property type="entry name" value="PAS_4"/>
    <property type="match status" value="2"/>
</dbReference>
<keyword evidence="11" id="KW-1185">Reference proteome</keyword>
<dbReference type="SMART" id="SM00448">
    <property type="entry name" value="REC"/>
    <property type="match status" value="1"/>
</dbReference>
<dbReference type="Proteomes" id="UP001244552">
    <property type="component" value="Unassembled WGS sequence"/>
</dbReference>
<dbReference type="Pfam" id="PF02518">
    <property type="entry name" value="HATPase_c"/>
    <property type="match status" value="1"/>
</dbReference>
<dbReference type="InterPro" id="IPR036097">
    <property type="entry name" value="HisK_dim/P_sf"/>
</dbReference>
<dbReference type="SUPFAM" id="SSF47384">
    <property type="entry name" value="Homodimeric domain of signal transducing histidine kinase"/>
    <property type="match status" value="1"/>
</dbReference>
<feature type="domain" description="Histidine kinase" evidence="7">
    <location>
        <begin position="586"/>
        <end position="804"/>
    </location>
</feature>
<dbReference type="Gene3D" id="3.40.50.2300">
    <property type="match status" value="1"/>
</dbReference>
<dbReference type="Gene3D" id="3.30.450.20">
    <property type="entry name" value="PAS domain"/>
    <property type="match status" value="3"/>
</dbReference>
<dbReference type="InterPro" id="IPR005467">
    <property type="entry name" value="His_kinase_dom"/>
</dbReference>
<dbReference type="SMART" id="SM00065">
    <property type="entry name" value="GAF"/>
    <property type="match status" value="1"/>
</dbReference>
<evidence type="ECO:0000259" key="9">
    <source>
        <dbReference type="PROSITE" id="PS50112"/>
    </source>
</evidence>
<comment type="caution">
    <text evidence="10">The sequence shown here is derived from an EMBL/GenBank/DDBJ whole genome shotgun (WGS) entry which is preliminary data.</text>
</comment>
<feature type="domain" description="Response regulatory" evidence="8">
    <location>
        <begin position="823"/>
        <end position="940"/>
    </location>
</feature>
<dbReference type="PANTHER" id="PTHR43047:SF9">
    <property type="entry name" value="HISTIDINE KINASE"/>
    <property type="match status" value="1"/>
</dbReference>
<dbReference type="CDD" id="cd00156">
    <property type="entry name" value="REC"/>
    <property type="match status" value="1"/>
</dbReference>
<dbReference type="Pfam" id="PF00512">
    <property type="entry name" value="HisKA"/>
    <property type="match status" value="1"/>
</dbReference>
<evidence type="ECO:0000256" key="6">
    <source>
        <dbReference type="PROSITE-ProRule" id="PRU00169"/>
    </source>
</evidence>
<dbReference type="InterPro" id="IPR036890">
    <property type="entry name" value="HATPase_C_sf"/>
</dbReference>
<dbReference type="EMBL" id="JAUSVU010000011">
    <property type="protein sequence ID" value="MDQ0534327.1"/>
    <property type="molecule type" value="Genomic_DNA"/>
</dbReference>
<dbReference type="InterPro" id="IPR001789">
    <property type="entry name" value="Sig_transdc_resp-reg_receiver"/>
</dbReference>
<dbReference type="SUPFAM" id="SSF52172">
    <property type="entry name" value="CheY-like"/>
    <property type="match status" value="1"/>
</dbReference>
<dbReference type="InterPro" id="IPR004358">
    <property type="entry name" value="Sig_transdc_His_kin-like_C"/>
</dbReference>
<dbReference type="Gene3D" id="3.30.565.10">
    <property type="entry name" value="Histidine kinase-like ATPase, C-terminal domain"/>
    <property type="match status" value="1"/>
</dbReference>
<dbReference type="SUPFAM" id="SSF55781">
    <property type="entry name" value="GAF domain-like"/>
    <property type="match status" value="1"/>
</dbReference>
<dbReference type="EC" id="2.7.13.3" evidence="2"/>
<keyword evidence="3 6" id="KW-0597">Phosphoprotein</keyword>
<sequence length="953" mass="104942">MVIGPVPDFQAVFAASPAPCLLLAPDLTIVAASDAFLRIAMVKREEIIGRPMIEVFPDGDVQATGVRNLEASLRRVLTTGRPDVMPEQKYAIRRPQQEGGGFEERYWSPVNTPVPGSDGSVAWIIHQVEDVTDHIRAVRARGRAEEALVSATFERKVILDRLCEGFILMDRGFRVVEINREGLRLDGRGEAEIVGRTAWDLWPHVLGTGLEATVRRAMVERDPAMLDDLHVPPLGGRQAARIDIRVYPVDQGIVILFRDVTARKRIEDAIRKSEERLRRALETETVGVLFFDPAGTIKEANDAFLGFSGFTHEDVAAGRLRWQELTPPDHMEASWRAYTELTTSGRATPYEKEYYRKDGSRWWGLFAPRLLSSGEAVEFIIEISERKRTERQQAYRFMLNERLRDLSDPQEMIDTAIAALGGFLNVAQVGYSEADAPARHVRVLREWSDGRIPSVRGVWRMDNFGPAFIAEIKRGKTVAIADVRQDPRTRAPDVEALYRQVAIRSLLDVPLVKGGNLVALLFIHHPEPRSWPADEVALVEETCERLWAAVVRARAEAELRVAHERAEQARRVAEAADLSKSKFLAAASHDLRQPMQSLLLFLEVLRPHVGAGGNEALKHLGRGLDVLRQLLDSLLDMSRLDAGIVQPTIEDFPARDLFEQIGAAYVPIAQAKGLALEVAPCPAVIRSDRTLLGRMLRNLVENALRYTETGSITVECHEVEAHDGAGGGLRIDVRDTGIGIPADHLDRIWEEFHQVGNPERDRNRGLGLGLAIVQRLSRLLNHPVEVLSSTGRGSVFSILVPLGRLAPRPRVAPMPGMTGNGRFAVLIDDDAIVLLGLKAALESWGYDVLATGSAEHAVSGLRSSGREPVVVVADYRLREGRSGIDAILQLRAALGLDLPGVILTGETGPDIQAEAAGHGLHLIHKPVTASQLAEALERFQRDEEGGGAAGATA</sequence>
<dbReference type="CDD" id="cd00082">
    <property type="entry name" value="HisKA"/>
    <property type="match status" value="1"/>
</dbReference>
<evidence type="ECO:0000256" key="1">
    <source>
        <dbReference type="ARBA" id="ARBA00000085"/>
    </source>
</evidence>
<dbReference type="NCBIfam" id="TIGR00229">
    <property type="entry name" value="sensory_box"/>
    <property type="match status" value="1"/>
</dbReference>
<dbReference type="PANTHER" id="PTHR43047">
    <property type="entry name" value="TWO-COMPONENT HISTIDINE PROTEIN KINASE"/>
    <property type="match status" value="1"/>
</dbReference>
<dbReference type="SMART" id="SM00387">
    <property type="entry name" value="HATPase_c"/>
    <property type="match status" value="1"/>
</dbReference>
<dbReference type="SUPFAM" id="SSF55874">
    <property type="entry name" value="ATPase domain of HSP90 chaperone/DNA topoisomerase II/histidine kinase"/>
    <property type="match status" value="1"/>
</dbReference>
<dbReference type="InterPro" id="IPR029016">
    <property type="entry name" value="GAF-like_dom_sf"/>
</dbReference>
<dbReference type="PROSITE" id="PS50110">
    <property type="entry name" value="RESPONSE_REGULATORY"/>
    <property type="match status" value="1"/>
</dbReference>
<comment type="catalytic activity">
    <reaction evidence="1">
        <text>ATP + protein L-histidine = ADP + protein N-phospho-L-histidine.</text>
        <dbReference type="EC" id="2.7.13.3"/>
    </reaction>
</comment>
<feature type="domain" description="PAS" evidence="9">
    <location>
        <begin position="273"/>
        <end position="345"/>
    </location>
</feature>
<dbReference type="SMART" id="SM00091">
    <property type="entry name" value="PAS"/>
    <property type="match status" value="3"/>
</dbReference>
<evidence type="ECO:0000259" key="8">
    <source>
        <dbReference type="PROSITE" id="PS50110"/>
    </source>
</evidence>
<dbReference type="InterPro" id="IPR003018">
    <property type="entry name" value="GAF"/>
</dbReference>
<dbReference type="PROSITE" id="PS50112">
    <property type="entry name" value="PAS"/>
    <property type="match status" value="1"/>
</dbReference>
<keyword evidence="4" id="KW-0808">Transferase</keyword>
<dbReference type="InterPro" id="IPR035965">
    <property type="entry name" value="PAS-like_dom_sf"/>
</dbReference>
<dbReference type="Pfam" id="PF00072">
    <property type="entry name" value="Response_reg"/>
    <property type="match status" value="1"/>
</dbReference>
<dbReference type="InterPro" id="IPR000014">
    <property type="entry name" value="PAS"/>
</dbReference>